<dbReference type="EMBL" id="FNNE01000009">
    <property type="protein sequence ID" value="SDX41126.1"/>
    <property type="molecule type" value="Genomic_DNA"/>
</dbReference>
<organism evidence="5 6">
    <name type="scientific">Marinobacter mobilis</name>
    <dbReference type="NCBI Taxonomy" id="488533"/>
    <lineage>
        <taxon>Bacteria</taxon>
        <taxon>Pseudomonadati</taxon>
        <taxon>Pseudomonadota</taxon>
        <taxon>Gammaproteobacteria</taxon>
        <taxon>Pseudomonadales</taxon>
        <taxon>Marinobacteraceae</taxon>
        <taxon>Marinobacter</taxon>
    </lineage>
</organism>
<dbReference type="GO" id="GO:0006164">
    <property type="term" value="P:purine nucleotide biosynthetic process"/>
    <property type="evidence" value="ECO:0007669"/>
    <property type="project" value="TreeGrafter"/>
</dbReference>
<dbReference type="Proteomes" id="UP000199675">
    <property type="component" value="Unassembled WGS sequence"/>
</dbReference>
<dbReference type="InterPro" id="IPR000836">
    <property type="entry name" value="PRTase_dom"/>
</dbReference>
<dbReference type="Pfam" id="PF13793">
    <property type="entry name" value="Pribosyltran_N"/>
    <property type="match status" value="1"/>
</dbReference>
<evidence type="ECO:0000256" key="2">
    <source>
        <dbReference type="RuleBase" id="RU004324"/>
    </source>
</evidence>
<name>A0A1H3BGT5_9GAMM</name>
<dbReference type="Gene3D" id="3.40.50.2020">
    <property type="match status" value="2"/>
</dbReference>
<dbReference type="InterPro" id="IPR005946">
    <property type="entry name" value="Rib-P_diPkinase"/>
</dbReference>
<evidence type="ECO:0000259" key="4">
    <source>
        <dbReference type="Pfam" id="PF13793"/>
    </source>
</evidence>
<dbReference type="NCBIfam" id="NF005537">
    <property type="entry name" value="PRK07199.1"/>
    <property type="match status" value="1"/>
</dbReference>
<keyword evidence="5" id="KW-0808">Transferase</keyword>
<dbReference type="SUPFAM" id="SSF53271">
    <property type="entry name" value="PRTase-like"/>
    <property type="match status" value="2"/>
</dbReference>
<feature type="domain" description="Phosphoribosyltransferase" evidence="3">
    <location>
        <begin position="138"/>
        <end position="256"/>
    </location>
</feature>
<dbReference type="GO" id="GO:0016301">
    <property type="term" value="F:kinase activity"/>
    <property type="evidence" value="ECO:0007669"/>
    <property type="project" value="UniProtKB-KW"/>
</dbReference>
<dbReference type="GO" id="GO:0005737">
    <property type="term" value="C:cytoplasm"/>
    <property type="evidence" value="ECO:0007669"/>
    <property type="project" value="TreeGrafter"/>
</dbReference>
<dbReference type="PANTHER" id="PTHR10210:SF41">
    <property type="entry name" value="RIBOSE-PHOSPHATE PYROPHOSPHOKINASE 1, CHLOROPLASTIC"/>
    <property type="match status" value="1"/>
</dbReference>
<dbReference type="AlphaFoldDB" id="A0A1H3BGT5"/>
<sequence length="303" mass="32981">MSELSQAVLFSLTPHPLAAPLVSQLGATPGDLSQRRFPDGESYLRVNTDVSNRHCVVLADLARPDAKFLPLVFLADTLRELGAASVGLIAPYLPYMRQDRRFADGEALTSRLFSGMVSQHLDWLVTMDPHLHRYASLDEIYSIPSCVVQGAPALAQWLQGQTDLLLVGPDAESEQWVKGIAEFSGHPYIIGDKHRYGDREVQVTLPALSDYSHYTAMIIDDVISSGHTILECIASLKAGGISRVRCAAIHGIFADSSDIRLRDAGLEALVTCNTIAHDSNGVDIAPLLVKPVTELLEQMQDPG</sequence>
<evidence type="ECO:0000313" key="5">
    <source>
        <dbReference type="EMBL" id="SDX41126.1"/>
    </source>
</evidence>
<dbReference type="PANTHER" id="PTHR10210">
    <property type="entry name" value="RIBOSE-PHOSPHATE DIPHOSPHOKINASE FAMILY MEMBER"/>
    <property type="match status" value="1"/>
</dbReference>
<dbReference type="RefSeq" id="WP_217634580.1">
    <property type="nucleotide sequence ID" value="NZ_FNNE01000009.1"/>
</dbReference>
<dbReference type="Pfam" id="PF00156">
    <property type="entry name" value="Pribosyltran"/>
    <property type="match status" value="1"/>
</dbReference>
<proteinExistence type="inferred from homology"/>
<evidence type="ECO:0000256" key="1">
    <source>
        <dbReference type="ARBA" id="ARBA00022727"/>
    </source>
</evidence>
<gene>
    <name evidence="5" type="ORF">SAMN04487960_10924</name>
</gene>
<dbReference type="GO" id="GO:0002189">
    <property type="term" value="C:ribose phosphate diphosphokinase complex"/>
    <property type="evidence" value="ECO:0007669"/>
    <property type="project" value="TreeGrafter"/>
</dbReference>
<evidence type="ECO:0000313" key="6">
    <source>
        <dbReference type="Proteomes" id="UP000199675"/>
    </source>
</evidence>
<accession>A0A1H3BGT5</accession>
<feature type="domain" description="Ribose-phosphate pyrophosphokinase N-terminal" evidence="4">
    <location>
        <begin position="9"/>
        <end position="117"/>
    </location>
</feature>
<comment type="similarity">
    <text evidence="2">Belongs to the ribose-phosphate pyrophosphokinase family.</text>
</comment>
<dbReference type="SMART" id="SM01400">
    <property type="entry name" value="Pribosyltran_N"/>
    <property type="match status" value="1"/>
</dbReference>
<dbReference type="GO" id="GO:0004749">
    <property type="term" value="F:ribose phosphate diphosphokinase activity"/>
    <property type="evidence" value="ECO:0007669"/>
    <property type="project" value="TreeGrafter"/>
</dbReference>
<dbReference type="GO" id="GO:0006015">
    <property type="term" value="P:5-phosphoribose 1-diphosphate biosynthetic process"/>
    <property type="evidence" value="ECO:0007669"/>
    <property type="project" value="TreeGrafter"/>
</dbReference>
<dbReference type="InterPro" id="IPR029099">
    <property type="entry name" value="Pribosyltran_N"/>
</dbReference>
<protein>
    <submittedName>
        <fullName evidence="5">Ribose-phosphate pyrophosphokinase</fullName>
    </submittedName>
</protein>
<dbReference type="CDD" id="cd06223">
    <property type="entry name" value="PRTases_typeI"/>
    <property type="match status" value="1"/>
</dbReference>
<dbReference type="GO" id="GO:0000287">
    <property type="term" value="F:magnesium ion binding"/>
    <property type="evidence" value="ECO:0007669"/>
    <property type="project" value="InterPro"/>
</dbReference>
<keyword evidence="1 2" id="KW-0545">Nucleotide biosynthesis</keyword>
<keyword evidence="5" id="KW-0418">Kinase</keyword>
<dbReference type="STRING" id="488533.SAMN04487960_10924"/>
<dbReference type="InterPro" id="IPR029057">
    <property type="entry name" value="PRTase-like"/>
</dbReference>
<keyword evidence="6" id="KW-1185">Reference proteome</keyword>
<reference evidence="5 6" key="1">
    <citation type="submission" date="2016-10" db="EMBL/GenBank/DDBJ databases">
        <authorList>
            <person name="de Groot N.N."/>
        </authorList>
    </citation>
    <scope>NUCLEOTIDE SEQUENCE [LARGE SCALE GENOMIC DNA]</scope>
    <source>
        <strain evidence="5 6">CGMCC 1.7059</strain>
    </source>
</reference>
<dbReference type="NCBIfam" id="TIGR01251">
    <property type="entry name" value="ribP_PPkin"/>
    <property type="match status" value="1"/>
</dbReference>
<evidence type="ECO:0000259" key="3">
    <source>
        <dbReference type="Pfam" id="PF00156"/>
    </source>
</evidence>